<protein>
    <submittedName>
        <fullName evidence="1">Uncharacterized protein</fullName>
    </submittedName>
</protein>
<dbReference type="Proteomes" id="UP000005087">
    <property type="component" value="Chromosome"/>
</dbReference>
<dbReference type="InterPro" id="IPR045730">
    <property type="entry name" value="DUF6084"/>
</dbReference>
<reference evidence="2" key="2">
    <citation type="submission" date="2012-01" db="EMBL/GenBank/DDBJ databases">
        <title>Noncontiguous Finished sequence of chromosome of Saccharomonospora glauca K62.</title>
        <authorList>
            <consortium name="US DOE Joint Genome Institute"/>
            <person name="Lucas S."/>
            <person name="Han J."/>
            <person name="Lapidus A."/>
            <person name="Cheng J.-F."/>
            <person name="Goodwin L."/>
            <person name="Pitluck S."/>
            <person name="Peters L."/>
            <person name="Mikhailova N."/>
            <person name="Held B."/>
            <person name="Detter J.C."/>
            <person name="Han C."/>
            <person name="Tapia R."/>
            <person name="Land M."/>
            <person name="Hauser L."/>
            <person name="Kyrpides N."/>
            <person name="Ivanova N."/>
            <person name="Pagani I."/>
            <person name="Brambilla E.-M."/>
            <person name="Klenk H.-P."/>
            <person name="Woyke T."/>
        </authorList>
    </citation>
    <scope>NUCLEOTIDE SEQUENCE [LARGE SCALE GENOMIC DNA]</scope>
    <source>
        <strain evidence="2">K62</strain>
    </source>
</reference>
<accession>I1CYN7</accession>
<keyword evidence="2" id="KW-1185">Reference proteome</keyword>
<name>I1CYN7_9PSEU</name>
<reference evidence="1 2" key="1">
    <citation type="submission" date="2011-09" db="EMBL/GenBank/DDBJ databases">
        <authorList>
            <consortium name="US DOE Joint Genome Institute (JGI-PGF)"/>
            <person name="Lucas S."/>
            <person name="Han J."/>
            <person name="Lapidus A."/>
            <person name="Cheng J.-F."/>
            <person name="Goodwin L."/>
            <person name="Pitluck S."/>
            <person name="Peters L."/>
            <person name="Land M.L."/>
            <person name="Hauser L."/>
            <person name="Brambilla E."/>
            <person name="Klenk H.-P."/>
            <person name="Woyke T.J."/>
        </authorList>
    </citation>
    <scope>NUCLEOTIDE SEQUENCE [LARGE SCALE GENOMIC DNA]</scope>
    <source>
        <strain evidence="1 2">K62</strain>
    </source>
</reference>
<dbReference type="RefSeq" id="WP_005461992.1">
    <property type="nucleotide sequence ID" value="NZ_CM001484.1"/>
</dbReference>
<evidence type="ECO:0000313" key="1">
    <source>
        <dbReference type="EMBL" id="EIE97811.1"/>
    </source>
</evidence>
<evidence type="ECO:0000313" key="2">
    <source>
        <dbReference type="Proteomes" id="UP000005087"/>
    </source>
</evidence>
<dbReference type="Pfam" id="PF19562">
    <property type="entry name" value="DUF6084"/>
    <property type="match status" value="1"/>
</dbReference>
<proteinExistence type="predicted"/>
<dbReference type="EMBL" id="CM001484">
    <property type="protein sequence ID" value="EIE97811.1"/>
    <property type="molecule type" value="Genomic_DNA"/>
</dbReference>
<dbReference type="STRING" id="928724.SacglDRAFT_00873"/>
<dbReference type="AlphaFoldDB" id="I1CYN7"/>
<dbReference type="HOGENOM" id="CLU_1155880_0_0_11"/>
<sequence length="224" mass="24993">MTDTTGMTGTALSAPELSWAITGVDTAPLDAVPTLRFRLCVGCRGVESVRSLTLAVSVRIVATLRDYTAEERARLRGVFGTPDQWASGIGELVWARPVVHVPGFTDHTEVEVPVPCGQDVELASVSYLSALSGGDVPLRFQFSGTVFHSRGGRLEAARLPWDSEVKYRLPVECWQRMRETYFGSYRWVRVAESVYRRLDDYRVRHAYRSPEEAIESLLKLSGRV</sequence>
<organism evidence="1 2">
    <name type="scientific">Saccharomonospora glauca K62</name>
    <dbReference type="NCBI Taxonomy" id="928724"/>
    <lineage>
        <taxon>Bacteria</taxon>
        <taxon>Bacillati</taxon>
        <taxon>Actinomycetota</taxon>
        <taxon>Actinomycetes</taxon>
        <taxon>Pseudonocardiales</taxon>
        <taxon>Pseudonocardiaceae</taxon>
        <taxon>Saccharomonospora</taxon>
    </lineage>
</organism>
<dbReference type="eggNOG" id="ENOG5030M2D">
    <property type="taxonomic scope" value="Bacteria"/>
</dbReference>
<gene>
    <name evidence="1" type="ORF">SacglDRAFT_00873</name>
</gene>